<dbReference type="Proteomes" id="UP001159405">
    <property type="component" value="Unassembled WGS sequence"/>
</dbReference>
<evidence type="ECO:0000313" key="1">
    <source>
        <dbReference type="EMBL" id="CAH3183292.1"/>
    </source>
</evidence>
<dbReference type="EMBL" id="CALNXK010000349">
    <property type="protein sequence ID" value="CAH3183292.1"/>
    <property type="molecule type" value="Genomic_DNA"/>
</dbReference>
<evidence type="ECO:0000313" key="2">
    <source>
        <dbReference type="Proteomes" id="UP001159405"/>
    </source>
</evidence>
<proteinExistence type="predicted"/>
<name>A0ABN8RVC2_9CNID</name>
<keyword evidence="2" id="KW-1185">Reference proteome</keyword>
<sequence length="85" mass="9610">MADFSKAFDTVVYDTFLCKLRKLGFSKSRLSTWSSRCNLALHPKKTKVMLLSTPQMSQTHGLDGHCIHLCANGKSLQRVLTFHLL</sequence>
<accession>A0ABN8RVC2</accession>
<protein>
    <recommendedName>
        <fullName evidence="3">Reverse transcriptase</fullName>
    </recommendedName>
</protein>
<organism evidence="1 2">
    <name type="scientific">Porites lobata</name>
    <dbReference type="NCBI Taxonomy" id="104759"/>
    <lineage>
        <taxon>Eukaryota</taxon>
        <taxon>Metazoa</taxon>
        <taxon>Cnidaria</taxon>
        <taxon>Anthozoa</taxon>
        <taxon>Hexacorallia</taxon>
        <taxon>Scleractinia</taxon>
        <taxon>Fungiina</taxon>
        <taxon>Poritidae</taxon>
        <taxon>Porites</taxon>
    </lineage>
</organism>
<evidence type="ECO:0008006" key="3">
    <source>
        <dbReference type="Google" id="ProtNLM"/>
    </source>
</evidence>
<comment type="caution">
    <text evidence="1">The sequence shown here is derived from an EMBL/GenBank/DDBJ whole genome shotgun (WGS) entry which is preliminary data.</text>
</comment>
<reference evidence="1 2" key="1">
    <citation type="submission" date="2022-05" db="EMBL/GenBank/DDBJ databases">
        <authorList>
            <consortium name="Genoscope - CEA"/>
            <person name="William W."/>
        </authorList>
    </citation>
    <scope>NUCLEOTIDE SEQUENCE [LARGE SCALE GENOMIC DNA]</scope>
</reference>
<feature type="non-terminal residue" evidence="1">
    <location>
        <position position="85"/>
    </location>
</feature>
<gene>
    <name evidence="1" type="ORF">PLOB_00028198</name>
</gene>